<dbReference type="InterPro" id="IPR000515">
    <property type="entry name" value="MetI-like"/>
</dbReference>
<feature type="region of interest" description="Disordered" evidence="8">
    <location>
        <begin position="1"/>
        <end position="28"/>
    </location>
</feature>
<keyword evidence="2 7" id="KW-0813">Transport</keyword>
<dbReference type="PROSITE" id="PS50928">
    <property type="entry name" value="ABC_TM1"/>
    <property type="match status" value="1"/>
</dbReference>
<sequence>MTETATRTGLPPATADRPRSRSGGRAKAYNRESRRSTLLTVLLWICALYFVLPIVWLFIASTKSNGDLFTTFGFAFGHTFELFSNIGAVFTAQNGIYAHWAINTLVYAVVSATGASLLATMAGYAFAKYRFPGAVLMFSVVLGAIMIPLTALALPTYLMFSQIGITNTPAAVIVPSLVSPFGVFLMRVYAADAIPDSMIEAGRVDGAGEFRIFWQVGLRLLAPGIVTVFLFALVGTWNNYFLPLIMLNSSQLYPLTVGLAQQQATSAAGGGSQALFSVVITGSLVSIIPLVIAFLFLQRYWTTGLASGSVKE</sequence>
<evidence type="ECO:0000256" key="6">
    <source>
        <dbReference type="ARBA" id="ARBA00023136"/>
    </source>
</evidence>
<evidence type="ECO:0000256" key="3">
    <source>
        <dbReference type="ARBA" id="ARBA00022475"/>
    </source>
</evidence>
<proteinExistence type="inferred from homology"/>
<feature type="transmembrane region" description="Helical" evidence="7">
    <location>
        <begin position="134"/>
        <end position="158"/>
    </location>
</feature>
<dbReference type="EMBL" id="CP043641">
    <property type="protein sequence ID" value="QNE36879.1"/>
    <property type="molecule type" value="Genomic_DNA"/>
</dbReference>
<dbReference type="AlphaFoldDB" id="A0A7G6YEG4"/>
<keyword evidence="4 7" id="KW-0812">Transmembrane</keyword>
<dbReference type="RefSeq" id="WP_185276306.1">
    <property type="nucleotide sequence ID" value="NZ_CP043641.1"/>
</dbReference>
<organism evidence="10 11">
    <name type="scientific">Leifsonia shinshuensis</name>
    <dbReference type="NCBI Taxonomy" id="150026"/>
    <lineage>
        <taxon>Bacteria</taxon>
        <taxon>Bacillati</taxon>
        <taxon>Actinomycetota</taxon>
        <taxon>Actinomycetes</taxon>
        <taxon>Micrococcales</taxon>
        <taxon>Microbacteriaceae</taxon>
        <taxon>Leifsonia</taxon>
    </lineage>
</organism>
<evidence type="ECO:0000256" key="1">
    <source>
        <dbReference type="ARBA" id="ARBA00004651"/>
    </source>
</evidence>
<gene>
    <name evidence="10" type="ORF">F1C12_18330</name>
</gene>
<evidence type="ECO:0000256" key="4">
    <source>
        <dbReference type="ARBA" id="ARBA00022692"/>
    </source>
</evidence>
<feature type="transmembrane region" description="Helical" evidence="7">
    <location>
        <begin position="105"/>
        <end position="127"/>
    </location>
</feature>
<keyword evidence="5 7" id="KW-1133">Transmembrane helix</keyword>
<dbReference type="Pfam" id="PF00528">
    <property type="entry name" value="BPD_transp_1"/>
    <property type="match status" value="1"/>
</dbReference>
<evidence type="ECO:0000256" key="5">
    <source>
        <dbReference type="ARBA" id="ARBA00022989"/>
    </source>
</evidence>
<dbReference type="Proteomes" id="UP000515511">
    <property type="component" value="Chromosome"/>
</dbReference>
<dbReference type="SUPFAM" id="SSF161098">
    <property type="entry name" value="MetI-like"/>
    <property type="match status" value="1"/>
</dbReference>
<dbReference type="PANTHER" id="PTHR43744">
    <property type="entry name" value="ABC TRANSPORTER PERMEASE PROTEIN MG189-RELATED-RELATED"/>
    <property type="match status" value="1"/>
</dbReference>
<feature type="transmembrane region" description="Helical" evidence="7">
    <location>
        <begin position="170"/>
        <end position="190"/>
    </location>
</feature>
<evidence type="ECO:0000313" key="10">
    <source>
        <dbReference type="EMBL" id="QNE36879.1"/>
    </source>
</evidence>
<evidence type="ECO:0000313" key="11">
    <source>
        <dbReference type="Proteomes" id="UP000515511"/>
    </source>
</evidence>
<dbReference type="PANTHER" id="PTHR43744:SF12">
    <property type="entry name" value="ABC TRANSPORTER PERMEASE PROTEIN MG189-RELATED"/>
    <property type="match status" value="1"/>
</dbReference>
<reference evidence="11" key="1">
    <citation type="submission" date="2019-09" db="EMBL/GenBank/DDBJ databases">
        <title>Antimicrobial potential of Antarctic Bacteria.</title>
        <authorList>
            <person name="Benaud N."/>
            <person name="Edwards R.J."/>
            <person name="Ferrari B.C."/>
        </authorList>
    </citation>
    <scope>NUCLEOTIDE SEQUENCE [LARGE SCALE GENOMIC DNA]</scope>
    <source>
        <strain evidence="11">INR9</strain>
    </source>
</reference>
<name>A0A7G6YEG4_9MICO</name>
<feature type="transmembrane region" description="Helical" evidence="7">
    <location>
        <begin position="220"/>
        <end position="240"/>
    </location>
</feature>
<evidence type="ECO:0000256" key="2">
    <source>
        <dbReference type="ARBA" id="ARBA00022448"/>
    </source>
</evidence>
<dbReference type="CDD" id="cd06261">
    <property type="entry name" value="TM_PBP2"/>
    <property type="match status" value="1"/>
</dbReference>
<keyword evidence="6 7" id="KW-0472">Membrane</keyword>
<keyword evidence="3" id="KW-1003">Cell membrane</keyword>
<feature type="transmembrane region" description="Helical" evidence="7">
    <location>
        <begin position="274"/>
        <end position="297"/>
    </location>
</feature>
<dbReference type="Gene3D" id="1.10.3720.10">
    <property type="entry name" value="MetI-like"/>
    <property type="match status" value="1"/>
</dbReference>
<dbReference type="GO" id="GO:0005886">
    <property type="term" value="C:plasma membrane"/>
    <property type="evidence" value="ECO:0007669"/>
    <property type="project" value="UniProtKB-SubCell"/>
</dbReference>
<protein>
    <submittedName>
        <fullName evidence="10">Carbohydrate ABC transporter permease</fullName>
    </submittedName>
</protein>
<feature type="domain" description="ABC transmembrane type-1" evidence="9">
    <location>
        <begin position="101"/>
        <end position="297"/>
    </location>
</feature>
<dbReference type="InterPro" id="IPR035906">
    <property type="entry name" value="MetI-like_sf"/>
</dbReference>
<feature type="transmembrane region" description="Helical" evidence="7">
    <location>
        <begin position="37"/>
        <end position="59"/>
    </location>
</feature>
<evidence type="ECO:0000256" key="8">
    <source>
        <dbReference type="SAM" id="MobiDB-lite"/>
    </source>
</evidence>
<comment type="similarity">
    <text evidence="7">Belongs to the binding-protein-dependent transport system permease family.</text>
</comment>
<comment type="subcellular location">
    <subcellularLocation>
        <location evidence="1 7">Cell membrane</location>
        <topology evidence="1 7">Multi-pass membrane protein</topology>
    </subcellularLocation>
</comment>
<dbReference type="GO" id="GO:0055085">
    <property type="term" value="P:transmembrane transport"/>
    <property type="evidence" value="ECO:0007669"/>
    <property type="project" value="InterPro"/>
</dbReference>
<evidence type="ECO:0000259" key="9">
    <source>
        <dbReference type="PROSITE" id="PS50928"/>
    </source>
</evidence>
<evidence type="ECO:0000256" key="7">
    <source>
        <dbReference type="RuleBase" id="RU363032"/>
    </source>
</evidence>
<dbReference type="KEGG" id="lse:F1C12_18330"/>
<accession>A0A7G6YEG4</accession>